<dbReference type="AlphaFoldDB" id="D7KTK6"/>
<accession>D7KTK6</accession>
<dbReference type="GO" id="GO:0033612">
    <property type="term" value="F:receptor serine/threonine kinase binding"/>
    <property type="evidence" value="ECO:0007669"/>
    <property type="project" value="EnsemblPlants"/>
</dbReference>
<gene>
    <name evidence="2" type="ORF">ARALYDRAFT_894248</name>
</gene>
<organism evidence="3">
    <name type="scientific">Arabidopsis lyrata subsp. lyrata</name>
    <name type="common">Lyre-leaved rock-cress</name>
    <dbReference type="NCBI Taxonomy" id="81972"/>
    <lineage>
        <taxon>Eukaryota</taxon>
        <taxon>Viridiplantae</taxon>
        <taxon>Streptophyta</taxon>
        <taxon>Embryophyta</taxon>
        <taxon>Tracheophyta</taxon>
        <taxon>Spermatophyta</taxon>
        <taxon>Magnoliopsida</taxon>
        <taxon>eudicotyledons</taxon>
        <taxon>Gunneridae</taxon>
        <taxon>Pentapetalae</taxon>
        <taxon>rosids</taxon>
        <taxon>malvids</taxon>
        <taxon>Brassicales</taxon>
        <taxon>Brassicaceae</taxon>
        <taxon>Camelineae</taxon>
        <taxon>Arabidopsis</taxon>
    </lineage>
</organism>
<proteinExistence type="predicted"/>
<dbReference type="Proteomes" id="UP000008694">
    <property type="component" value="Unassembled WGS sequence"/>
</dbReference>
<evidence type="ECO:0000313" key="2">
    <source>
        <dbReference type="EMBL" id="EFH64742.1"/>
    </source>
</evidence>
<dbReference type="KEGG" id="aly:9323075"/>
<keyword evidence="1" id="KW-0472">Membrane</keyword>
<reference evidence="3" key="1">
    <citation type="journal article" date="2011" name="Nat. Genet.">
        <title>The Arabidopsis lyrata genome sequence and the basis of rapid genome size change.</title>
        <authorList>
            <person name="Hu T.T."/>
            <person name="Pattyn P."/>
            <person name="Bakker E.G."/>
            <person name="Cao J."/>
            <person name="Cheng J.-F."/>
            <person name="Clark R.M."/>
            <person name="Fahlgren N."/>
            <person name="Fawcett J.A."/>
            <person name="Grimwood J."/>
            <person name="Gundlach H."/>
            <person name="Haberer G."/>
            <person name="Hollister J.D."/>
            <person name="Ossowski S."/>
            <person name="Ottilar R.P."/>
            <person name="Salamov A.A."/>
            <person name="Schneeberger K."/>
            <person name="Spannagl M."/>
            <person name="Wang X."/>
            <person name="Yang L."/>
            <person name="Nasrallah M.E."/>
            <person name="Bergelson J."/>
            <person name="Carrington J.C."/>
            <person name="Gaut B.S."/>
            <person name="Schmutz J."/>
            <person name="Mayer K.F.X."/>
            <person name="Van de Peer Y."/>
            <person name="Grigoriev I.V."/>
            <person name="Nordborg M."/>
            <person name="Weigel D."/>
            <person name="Guo Y.-L."/>
        </authorList>
    </citation>
    <scope>NUCLEOTIDE SEQUENCE [LARGE SCALE GENOMIC DNA]</scope>
    <source>
        <strain evidence="3">cv. MN47</strain>
    </source>
</reference>
<dbReference type="STRING" id="81972.D7KTK6"/>
<keyword evidence="1" id="KW-1133">Transmembrane helix</keyword>
<dbReference type="OrthoDB" id="1081393at2759"/>
<dbReference type="GO" id="GO:2000067">
    <property type="term" value="P:regulation of root morphogenesis"/>
    <property type="evidence" value="ECO:0007669"/>
    <property type="project" value="EnsemblPlants"/>
</dbReference>
<keyword evidence="3" id="KW-1185">Reference proteome</keyword>
<dbReference type="GO" id="GO:0010082">
    <property type="term" value="P:regulation of root meristem growth"/>
    <property type="evidence" value="ECO:0007669"/>
    <property type="project" value="EnsemblPlants"/>
</dbReference>
<keyword evidence="1" id="KW-0812">Transmembrane</keyword>
<dbReference type="GO" id="GO:2000023">
    <property type="term" value="P:regulation of lateral root development"/>
    <property type="evidence" value="ECO:0007669"/>
    <property type="project" value="EnsemblPlants"/>
</dbReference>
<dbReference type="Gramene" id="scaffold_201322.1">
    <property type="protein sequence ID" value="scaffold_201322.1"/>
    <property type="gene ID" value="scaffold_201322.1"/>
</dbReference>
<sequence>MCDGPDFNTLIFFLITSSVAAILEVPSLIGVERKIPTGPDLLHNAPHHNPHQPSPGHRHWIGVEEKNIERSWNYVDYDSPHPYINLYIVLLSLHHYIVI</sequence>
<dbReference type="GO" id="GO:0010078">
    <property type="term" value="P:maintenance of root meristem identity"/>
    <property type="evidence" value="ECO:0007669"/>
    <property type="project" value="EnsemblPlants"/>
</dbReference>
<dbReference type="GO" id="GO:0010088">
    <property type="term" value="P:phloem development"/>
    <property type="evidence" value="ECO:0007669"/>
    <property type="project" value="EnsemblPlants"/>
</dbReference>
<dbReference type="GO" id="GO:0045595">
    <property type="term" value="P:regulation of cell differentiation"/>
    <property type="evidence" value="ECO:0007669"/>
    <property type="project" value="EnsemblPlants"/>
</dbReference>
<evidence type="ECO:0000313" key="3">
    <source>
        <dbReference type="Proteomes" id="UP000008694"/>
    </source>
</evidence>
<feature type="transmembrane region" description="Helical" evidence="1">
    <location>
        <begin position="12"/>
        <end position="31"/>
    </location>
</feature>
<dbReference type="EMBL" id="GL348714">
    <property type="protein sequence ID" value="EFH64742.1"/>
    <property type="molecule type" value="Genomic_DNA"/>
</dbReference>
<dbReference type="HOGENOM" id="CLU_2323616_0_0_1"/>
<name>D7KTK6_ARALL</name>
<protein>
    <submittedName>
        <fullName evidence="2">Uncharacterized protein</fullName>
    </submittedName>
</protein>
<evidence type="ECO:0000256" key="1">
    <source>
        <dbReference type="SAM" id="Phobius"/>
    </source>
</evidence>